<organism evidence="2 5">
    <name type="scientific">Didymodactylos carnosus</name>
    <dbReference type="NCBI Taxonomy" id="1234261"/>
    <lineage>
        <taxon>Eukaryota</taxon>
        <taxon>Metazoa</taxon>
        <taxon>Spiralia</taxon>
        <taxon>Gnathifera</taxon>
        <taxon>Rotifera</taxon>
        <taxon>Eurotatoria</taxon>
        <taxon>Bdelloidea</taxon>
        <taxon>Philodinida</taxon>
        <taxon>Philodinidae</taxon>
        <taxon>Didymodactylos</taxon>
    </lineage>
</organism>
<sequence>MSMTSENEQQLWKLKQLNDNNNNNFILSTKVNKDNQVLTFIPKIPYRLKLAPLDAQSTYQQCIFVLTNYPNEPTYRIKSKYLETIGQEFHLDLLNDETAENSYRVTMRQQGHYSGQYWKLIKIN</sequence>
<reference evidence="2" key="1">
    <citation type="submission" date="2021-02" db="EMBL/GenBank/DDBJ databases">
        <authorList>
            <person name="Nowell W R."/>
        </authorList>
    </citation>
    <scope>NUCLEOTIDE SEQUENCE</scope>
</reference>
<gene>
    <name evidence="2" type="ORF">GPM918_LOCUS22822</name>
    <name evidence="1" type="ORF">OVA965_LOCUS6689</name>
    <name evidence="4" type="ORF">SRO942_LOCUS22818</name>
    <name evidence="3" type="ORF">TMI583_LOCUS6685</name>
</gene>
<dbReference type="EMBL" id="CAJOBC010007932">
    <property type="protein sequence ID" value="CAF3947689.1"/>
    <property type="molecule type" value="Genomic_DNA"/>
</dbReference>
<evidence type="ECO:0000313" key="1">
    <source>
        <dbReference type="EMBL" id="CAF0841979.1"/>
    </source>
</evidence>
<evidence type="ECO:0000313" key="2">
    <source>
        <dbReference type="EMBL" id="CAF1183366.1"/>
    </source>
</evidence>
<keyword evidence="5" id="KW-1185">Reference proteome</keyword>
<dbReference type="Proteomes" id="UP000682733">
    <property type="component" value="Unassembled WGS sequence"/>
</dbReference>
<dbReference type="EMBL" id="CAJNOQ010007931">
    <property type="protein sequence ID" value="CAF1183366.1"/>
    <property type="molecule type" value="Genomic_DNA"/>
</dbReference>
<name>A0A814V2W0_9BILA</name>
<evidence type="ECO:0000313" key="3">
    <source>
        <dbReference type="EMBL" id="CAF3626928.1"/>
    </source>
</evidence>
<evidence type="ECO:0000313" key="5">
    <source>
        <dbReference type="Proteomes" id="UP000663829"/>
    </source>
</evidence>
<dbReference type="EMBL" id="CAJOBA010002044">
    <property type="protein sequence ID" value="CAF3626928.1"/>
    <property type="molecule type" value="Genomic_DNA"/>
</dbReference>
<dbReference type="Proteomes" id="UP000677228">
    <property type="component" value="Unassembled WGS sequence"/>
</dbReference>
<dbReference type="Proteomes" id="UP000681722">
    <property type="component" value="Unassembled WGS sequence"/>
</dbReference>
<evidence type="ECO:0000313" key="4">
    <source>
        <dbReference type="EMBL" id="CAF3947689.1"/>
    </source>
</evidence>
<protein>
    <submittedName>
        <fullName evidence="2">Uncharacterized protein</fullName>
    </submittedName>
</protein>
<comment type="caution">
    <text evidence="2">The sequence shown here is derived from an EMBL/GenBank/DDBJ whole genome shotgun (WGS) entry which is preliminary data.</text>
</comment>
<dbReference type="AlphaFoldDB" id="A0A814V2W0"/>
<dbReference type="EMBL" id="CAJNOK010002044">
    <property type="protein sequence ID" value="CAF0841979.1"/>
    <property type="molecule type" value="Genomic_DNA"/>
</dbReference>
<dbReference type="Proteomes" id="UP000663829">
    <property type="component" value="Unassembled WGS sequence"/>
</dbReference>
<accession>A0A814V2W0</accession>
<proteinExistence type="predicted"/>